<feature type="region of interest" description="Disordered" evidence="1">
    <location>
        <begin position="139"/>
        <end position="166"/>
    </location>
</feature>
<evidence type="ECO:0000256" key="1">
    <source>
        <dbReference type="SAM" id="MobiDB-lite"/>
    </source>
</evidence>
<evidence type="ECO:0000313" key="3">
    <source>
        <dbReference type="Proteomes" id="UP000530928"/>
    </source>
</evidence>
<name>A0A7W0HVZ6_9ACTN</name>
<reference evidence="2 3" key="1">
    <citation type="submission" date="2020-07" db="EMBL/GenBank/DDBJ databases">
        <title>Genomic Encyclopedia of Type Strains, Phase IV (KMG-IV): sequencing the most valuable type-strain genomes for metagenomic binning, comparative biology and taxonomic classification.</title>
        <authorList>
            <person name="Goeker M."/>
        </authorList>
    </citation>
    <scope>NUCLEOTIDE SEQUENCE [LARGE SCALE GENOMIC DNA]</scope>
    <source>
        <strain evidence="2 3">DSM 45533</strain>
    </source>
</reference>
<gene>
    <name evidence="2" type="ORF">HNR30_009135</name>
</gene>
<sequence length="220" mass="22349">MAFALVDGQDGGPGEVVAVAEHVDGVAPGARRLRALAVDLGQRGGLLQQMLGSDLLGGDAGRQDDVLMVGDDRAAFGVVDREADRAGVGLGAGQVGRTEHAGQQGGDFPAGQVRVDGDAVAARGLLAQVLQDAVRHGIAQPGPAGRRLPRGPQPFRGDALPKPLLERGPQVRPRQLKLGGQLQCQAEFGLRPLPLSLAGLLGAPVDRDSGAVQGGVDGAA</sequence>
<accession>A0A7W0HVZ6</accession>
<keyword evidence="3" id="KW-1185">Reference proteome</keyword>
<dbReference type="AlphaFoldDB" id="A0A7W0HVZ6"/>
<comment type="caution">
    <text evidence="2">The sequence shown here is derived from an EMBL/GenBank/DDBJ whole genome shotgun (WGS) entry which is preliminary data.</text>
</comment>
<protein>
    <submittedName>
        <fullName evidence="2">Uncharacterized protein</fullName>
    </submittedName>
</protein>
<organism evidence="2 3">
    <name type="scientific">Nonomuraea soli</name>
    <dbReference type="NCBI Taxonomy" id="1032476"/>
    <lineage>
        <taxon>Bacteria</taxon>
        <taxon>Bacillati</taxon>
        <taxon>Actinomycetota</taxon>
        <taxon>Actinomycetes</taxon>
        <taxon>Streptosporangiales</taxon>
        <taxon>Streptosporangiaceae</taxon>
        <taxon>Nonomuraea</taxon>
    </lineage>
</organism>
<dbReference type="Proteomes" id="UP000530928">
    <property type="component" value="Unassembled WGS sequence"/>
</dbReference>
<proteinExistence type="predicted"/>
<evidence type="ECO:0000313" key="2">
    <source>
        <dbReference type="EMBL" id="MBA2897729.1"/>
    </source>
</evidence>
<dbReference type="EMBL" id="JACDUR010000013">
    <property type="protein sequence ID" value="MBA2897729.1"/>
    <property type="molecule type" value="Genomic_DNA"/>
</dbReference>
<dbReference type="RefSeq" id="WP_181616417.1">
    <property type="nucleotide sequence ID" value="NZ_BAABAM010000015.1"/>
</dbReference>